<dbReference type="GO" id="GO:0005524">
    <property type="term" value="F:ATP binding"/>
    <property type="evidence" value="ECO:0007669"/>
    <property type="project" value="UniProtKB-KW"/>
</dbReference>
<feature type="compositionally biased region" description="Acidic residues" evidence="9">
    <location>
        <begin position="221"/>
        <end position="244"/>
    </location>
</feature>
<feature type="domain" description="MJ1316 RNA cyclic group end recognition" evidence="12">
    <location>
        <begin position="1174"/>
        <end position="1244"/>
    </location>
</feature>
<gene>
    <name evidence="14" type="ORF">C8A03DRAFT_35738</name>
</gene>
<feature type="compositionally biased region" description="Basic residues" evidence="9">
    <location>
        <begin position="1145"/>
        <end position="1156"/>
    </location>
</feature>
<dbReference type="GO" id="GO:0005634">
    <property type="term" value="C:nucleus"/>
    <property type="evidence" value="ECO:0007669"/>
    <property type="project" value="UniProtKB-SubCell"/>
</dbReference>
<dbReference type="InterPro" id="IPR007012">
    <property type="entry name" value="PolA_pol_cen_dom"/>
</dbReference>
<feature type="compositionally biased region" description="Acidic residues" evidence="9">
    <location>
        <begin position="1112"/>
        <end position="1141"/>
    </location>
</feature>
<dbReference type="EMBL" id="MU860197">
    <property type="protein sequence ID" value="KAK4236364.1"/>
    <property type="molecule type" value="Genomic_DNA"/>
</dbReference>
<keyword evidence="7" id="KW-0067">ATP-binding</keyword>
<evidence type="ECO:0000256" key="5">
    <source>
        <dbReference type="ARBA" id="ARBA00022679"/>
    </source>
</evidence>
<dbReference type="EC" id="2.7.7.19" evidence="3"/>
<comment type="subcellular location">
    <subcellularLocation>
        <location evidence="1">Nucleus</location>
    </subcellularLocation>
</comment>
<dbReference type="InterPro" id="IPR040459">
    <property type="entry name" value="MJ1316"/>
</dbReference>
<dbReference type="Proteomes" id="UP001303760">
    <property type="component" value="Unassembled WGS sequence"/>
</dbReference>
<feature type="region of interest" description="Disordered" evidence="9">
    <location>
        <begin position="217"/>
        <end position="250"/>
    </location>
</feature>
<evidence type="ECO:0000259" key="13">
    <source>
        <dbReference type="Pfam" id="PF04928"/>
    </source>
</evidence>
<feature type="region of interest" description="Disordered" evidence="9">
    <location>
        <begin position="1102"/>
        <end position="1156"/>
    </location>
</feature>
<evidence type="ECO:0000259" key="12">
    <source>
        <dbReference type="Pfam" id="PF04457"/>
    </source>
</evidence>
<dbReference type="InterPro" id="IPR002934">
    <property type="entry name" value="Polymerase_NTP_transf_dom"/>
</dbReference>
<dbReference type="Gene3D" id="3.60.10.10">
    <property type="entry name" value="Endonuclease/exonuclease/phosphatase"/>
    <property type="match status" value="1"/>
</dbReference>
<dbReference type="InterPro" id="IPR036691">
    <property type="entry name" value="Endo/exonu/phosph_ase_sf"/>
</dbReference>
<name>A0AAN7C6M4_9PEZI</name>
<dbReference type="GO" id="GO:1990817">
    <property type="term" value="F:poly(A) RNA polymerase activity"/>
    <property type="evidence" value="ECO:0007669"/>
    <property type="project" value="UniProtKB-EC"/>
</dbReference>
<dbReference type="Gene3D" id="1.10.1410.10">
    <property type="match status" value="1"/>
</dbReference>
<dbReference type="AlphaFoldDB" id="A0AAN7C6M4"/>
<dbReference type="InterPro" id="IPR043519">
    <property type="entry name" value="NT_sf"/>
</dbReference>
<evidence type="ECO:0000256" key="4">
    <source>
        <dbReference type="ARBA" id="ARBA00022664"/>
    </source>
</evidence>
<dbReference type="SUPFAM" id="SSF56219">
    <property type="entry name" value="DNase I-like"/>
    <property type="match status" value="1"/>
</dbReference>
<dbReference type="Pfam" id="PF01909">
    <property type="entry name" value="NTP_transf_2"/>
    <property type="match status" value="1"/>
</dbReference>
<feature type="domain" description="Poly(A) polymerase central" evidence="13">
    <location>
        <begin position="803"/>
        <end position="873"/>
    </location>
</feature>
<dbReference type="SUPFAM" id="SSF81301">
    <property type="entry name" value="Nucleotidyltransferase"/>
    <property type="match status" value="1"/>
</dbReference>
<protein>
    <recommendedName>
        <fullName evidence="3">polynucleotide adenylyltransferase</fullName>
        <ecNumber evidence="3">2.7.7.19</ecNumber>
    </recommendedName>
</protein>
<dbReference type="Gene3D" id="3.90.1140.10">
    <property type="entry name" value="Cyclic phosphodiesterase"/>
    <property type="match status" value="1"/>
</dbReference>
<evidence type="ECO:0000256" key="1">
    <source>
        <dbReference type="ARBA" id="ARBA00004123"/>
    </source>
</evidence>
<dbReference type="SUPFAM" id="SSF55144">
    <property type="entry name" value="LigT-like"/>
    <property type="match status" value="1"/>
</dbReference>
<evidence type="ECO:0000256" key="6">
    <source>
        <dbReference type="ARBA" id="ARBA00022741"/>
    </source>
</evidence>
<evidence type="ECO:0000313" key="14">
    <source>
        <dbReference type="EMBL" id="KAK4236364.1"/>
    </source>
</evidence>
<feature type="compositionally biased region" description="Basic and acidic residues" evidence="9">
    <location>
        <begin position="503"/>
        <end position="519"/>
    </location>
</feature>
<organism evidence="14 15">
    <name type="scientific">Achaetomium macrosporum</name>
    <dbReference type="NCBI Taxonomy" id="79813"/>
    <lineage>
        <taxon>Eukaryota</taxon>
        <taxon>Fungi</taxon>
        <taxon>Dikarya</taxon>
        <taxon>Ascomycota</taxon>
        <taxon>Pezizomycotina</taxon>
        <taxon>Sordariomycetes</taxon>
        <taxon>Sordariomycetidae</taxon>
        <taxon>Sordariales</taxon>
        <taxon>Chaetomiaceae</taxon>
        <taxon>Achaetomium</taxon>
    </lineage>
</organism>
<dbReference type="Pfam" id="PF03372">
    <property type="entry name" value="Exo_endo_phos"/>
    <property type="match status" value="1"/>
</dbReference>
<dbReference type="Pfam" id="PF13563">
    <property type="entry name" value="2_5_RNA_ligase2"/>
    <property type="match status" value="1"/>
</dbReference>
<dbReference type="InterPro" id="IPR005135">
    <property type="entry name" value="Endo/exonuclease/phosphatase"/>
</dbReference>
<evidence type="ECO:0000256" key="9">
    <source>
        <dbReference type="SAM" id="MobiDB-lite"/>
    </source>
</evidence>
<reference evidence="14" key="2">
    <citation type="submission" date="2023-05" db="EMBL/GenBank/DDBJ databases">
        <authorList>
            <consortium name="Lawrence Berkeley National Laboratory"/>
            <person name="Steindorff A."/>
            <person name="Hensen N."/>
            <person name="Bonometti L."/>
            <person name="Westerberg I."/>
            <person name="Brannstrom I.O."/>
            <person name="Guillou S."/>
            <person name="Cros-Aarteil S."/>
            <person name="Calhoun S."/>
            <person name="Haridas S."/>
            <person name="Kuo A."/>
            <person name="Mondo S."/>
            <person name="Pangilinan J."/>
            <person name="Riley R."/>
            <person name="Labutti K."/>
            <person name="Andreopoulos B."/>
            <person name="Lipzen A."/>
            <person name="Chen C."/>
            <person name="Yanf M."/>
            <person name="Daum C."/>
            <person name="Ng V."/>
            <person name="Clum A."/>
            <person name="Ohm R."/>
            <person name="Martin F."/>
            <person name="Silar P."/>
            <person name="Natvig D."/>
            <person name="Lalanne C."/>
            <person name="Gautier V."/>
            <person name="Ament-Velasquez S.L."/>
            <person name="Kruys A."/>
            <person name="Hutchinson M.I."/>
            <person name="Powell A.J."/>
            <person name="Barry K."/>
            <person name="Miller A.N."/>
            <person name="Grigoriev I.V."/>
            <person name="Debuchy R."/>
            <person name="Gladieux P."/>
            <person name="Thoren M.H."/>
            <person name="Johannesson H."/>
        </authorList>
    </citation>
    <scope>NUCLEOTIDE SEQUENCE</scope>
    <source>
        <strain evidence="14">CBS 532.94</strain>
    </source>
</reference>
<evidence type="ECO:0000256" key="7">
    <source>
        <dbReference type="ARBA" id="ARBA00022840"/>
    </source>
</evidence>
<evidence type="ECO:0000259" key="11">
    <source>
        <dbReference type="Pfam" id="PF03372"/>
    </source>
</evidence>
<comment type="caution">
    <text evidence="14">The sequence shown here is derived from an EMBL/GenBank/DDBJ whole genome shotgun (WGS) entry which is preliminary data.</text>
</comment>
<feature type="domain" description="Endonuclease/exonuclease/phosphatase" evidence="11">
    <location>
        <begin position="288"/>
        <end position="554"/>
    </location>
</feature>
<dbReference type="GO" id="GO:0006397">
    <property type="term" value="P:mRNA processing"/>
    <property type="evidence" value="ECO:0007669"/>
    <property type="project" value="UniProtKB-KW"/>
</dbReference>
<evidence type="ECO:0000313" key="15">
    <source>
        <dbReference type="Proteomes" id="UP001303760"/>
    </source>
</evidence>
<keyword evidence="4" id="KW-0507">mRNA processing</keyword>
<sequence>MAQPSEPPSPPGSTFPLTSHDTALALIPPRHLWPGIDRLRALYDRAYPRWPPHINLVYPFVRPESLADAVDRIASALAGSLSGKEAAEVCLDRAGVFHHPKKGNNTIYLGCGEAVEEGLCRLRKEVLRSLGAVDGGAGYKMHLTVAQSEDGNSSAHKFLVEKVGLVPGVRWTAGELAVLVRERTGHGQSVMRLWGTIGLVDGRVERRFGLGMFYEQSGVEKEEEEEEGEEGEEEGDGEEEENEDVAEKDQLQSGLPSYYFDDETLRWAPFRRSTLDADEEERTTLAVASYNVLAEFHWPASDARYPLLVKNILAEKATADVLVLQEVTDGFLSYLLADDGIRDAYPYCSHGPPDQDDIEPLPNYLNMVVLSRMAFNWEYVSFHRKHKGAVVARFRDIGRSEAGKLLPVVLAAIHLSHGLTDGAVAAKKTDIKRITGYLSRTYPGHPWILAGDFNIATSGATIAAALKKKAISDLTAGHLSGLDRLFAEAKLHDAWTAAAPAEDGDKPDDNDIDDGERGATWDPTANGAAAAMAANNAYMRPQRYDRILVRGEGLLEISKFNMFGSLTEKLDDTGSEVFASDHWGIRCTMSIRTLGDNAGEPSEEIANLIVPVHQQKAAGHLARPGSLEESLAQLGVIPSDEEVLRRKEAFNLLKGVILDTPTADTAAGTRSQPTVVVVPVGSYALDVWTSSSDMDVLCIGPFSSNTFFALASQRLRKAAAQGSKIKILRRVRATTGTMLEIEVDDIKIDLQYCPAATVAERWPEVLRTPPTDPVWSLSAQTLSKLKAIRDIDYLRRSVPGLDTFRLAHRAIKTWARSRGLYSARFGFLSGIQISILLARVHKLVAREKSAGPCSAEDLVTTFFTHYATFPWASKPAFDPFFHRHHLPYTRSPREPLAILGFFPPSLNTALAASIPSTKALAGELRLAAEALSSSSSSSCPSSWSTFLSSPTAARDFLTAHKSYIRLDIQYWGLSLSKGTQLLGWLESRCVGLLVDLHRRAPGLDARMWPARFRFVEERDTQDGPGGGEGEGSGDFRGCYLIGLDKADPDMGKEELRLALGALQGVLARFEAQMRADERYFDAKSCWLSAAVVNKGELGELEVDQREWGEYTPGEEEDDDDEEEGPEEELEQGLGEGSEEDESRPKKDKSKKKKGAAVRRQIATVDLRADKTKRFRTAADVMNRIRWDPQLDSSDYVIGYEDRFTGAQEKALEAWKTEQTDEEFIPQHRILYFRRKSDGRKVWDRRTRWDELFGNGA</sequence>
<comment type="similarity">
    <text evidence="2">Belongs to the poly(A) polymerase family.</text>
</comment>
<proteinExistence type="inferred from homology"/>
<accession>A0AAN7C6M4</accession>
<dbReference type="PANTHER" id="PTHR10682:SF23">
    <property type="entry name" value="POLYNUCLEOTIDE ADENYLYLTRANSFERASE"/>
    <property type="match status" value="1"/>
</dbReference>
<keyword evidence="5" id="KW-0808">Transferase</keyword>
<evidence type="ECO:0000256" key="8">
    <source>
        <dbReference type="ARBA" id="ARBA00023242"/>
    </source>
</evidence>
<keyword evidence="15" id="KW-1185">Reference proteome</keyword>
<dbReference type="InterPro" id="IPR009097">
    <property type="entry name" value="Cyclic_Pdiesterase"/>
</dbReference>
<dbReference type="SUPFAM" id="SSF81631">
    <property type="entry name" value="PAP/OAS1 substrate-binding domain"/>
    <property type="match status" value="1"/>
</dbReference>
<keyword evidence="8" id="KW-0539">Nucleus</keyword>
<evidence type="ECO:0000256" key="2">
    <source>
        <dbReference type="ARBA" id="ARBA00010912"/>
    </source>
</evidence>
<dbReference type="Pfam" id="PF04457">
    <property type="entry name" value="MJ1316"/>
    <property type="match status" value="1"/>
</dbReference>
<keyword evidence="6" id="KW-0547">Nucleotide-binding</keyword>
<dbReference type="Pfam" id="PF04928">
    <property type="entry name" value="PAP_central"/>
    <property type="match status" value="1"/>
</dbReference>
<feature type="region of interest" description="Disordered" evidence="9">
    <location>
        <begin position="497"/>
        <end position="523"/>
    </location>
</feature>
<dbReference type="PANTHER" id="PTHR10682">
    <property type="entry name" value="POLY A POLYMERASE"/>
    <property type="match status" value="1"/>
</dbReference>
<evidence type="ECO:0000259" key="10">
    <source>
        <dbReference type="Pfam" id="PF01909"/>
    </source>
</evidence>
<dbReference type="Gene3D" id="3.30.460.10">
    <property type="entry name" value="Beta Polymerase, domain 2"/>
    <property type="match status" value="1"/>
</dbReference>
<feature type="domain" description="Polymerase nucleotidyl transferase" evidence="10">
    <location>
        <begin position="674"/>
        <end position="747"/>
    </location>
</feature>
<evidence type="ECO:0000256" key="3">
    <source>
        <dbReference type="ARBA" id="ARBA00012388"/>
    </source>
</evidence>
<reference evidence="14" key="1">
    <citation type="journal article" date="2023" name="Mol. Phylogenet. Evol.">
        <title>Genome-scale phylogeny and comparative genomics of the fungal order Sordariales.</title>
        <authorList>
            <person name="Hensen N."/>
            <person name="Bonometti L."/>
            <person name="Westerberg I."/>
            <person name="Brannstrom I.O."/>
            <person name="Guillou S."/>
            <person name="Cros-Aarteil S."/>
            <person name="Calhoun S."/>
            <person name="Haridas S."/>
            <person name="Kuo A."/>
            <person name="Mondo S."/>
            <person name="Pangilinan J."/>
            <person name="Riley R."/>
            <person name="LaButti K."/>
            <person name="Andreopoulos B."/>
            <person name="Lipzen A."/>
            <person name="Chen C."/>
            <person name="Yan M."/>
            <person name="Daum C."/>
            <person name="Ng V."/>
            <person name="Clum A."/>
            <person name="Steindorff A."/>
            <person name="Ohm R.A."/>
            <person name="Martin F."/>
            <person name="Silar P."/>
            <person name="Natvig D.O."/>
            <person name="Lalanne C."/>
            <person name="Gautier V."/>
            <person name="Ament-Velasquez S.L."/>
            <person name="Kruys A."/>
            <person name="Hutchinson M.I."/>
            <person name="Powell A.J."/>
            <person name="Barry K."/>
            <person name="Miller A.N."/>
            <person name="Grigoriev I.V."/>
            <person name="Debuchy R."/>
            <person name="Gladieux P."/>
            <person name="Hiltunen Thoren M."/>
            <person name="Johannesson H."/>
        </authorList>
    </citation>
    <scope>NUCLEOTIDE SEQUENCE</scope>
    <source>
        <strain evidence="14">CBS 532.94</strain>
    </source>
</reference>